<dbReference type="HOGENOM" id="CLU_2153271_0_0_10"/>
<evidence type="ECO:0000256" key="1">
    <source>
        <dbReference type="SAM" id="Phobius"/>
    </source>
</evidence>
<keyword evidence="1" id="KW-0472">Membrane</keyword>
<accession>I9H4C8</accession>
<reference evidence="2 3" key="1">
    <citation type="submission" date="2012-02" db="EMBL/GenBank/DDBJ databases">
        <title>The Genome Sequence of Bacteroides nordii CL02T12C05.</title>
        <authorList>
            <consortium name="The Broad Institute Genome Sequencing Platform"/>
            <person name="Earl A."/>
            <person name="Ward D."/>
            <person name="Feldgarden M."/>
            <person name="Gevers D."/>
            <person name="Zitomersky N.L."/>
            <person name="Coyne M.J."/>
            <person name="Comstock L.E."/>
            <person name="Young S.K."/>
            <person name="Zeng Q."/>
            <person name="Gargeya S."/>
            <person name="Fitzgerald M."/>
            <person name="Haas B."/>
            <person name="Abouelleil A."/>
            <person name="Alvarado L."/>
            <person name="Arachchi H.M."/>
            <person name="Berlin A."/>
            <person name="Chapman S.B."/>
            <person name="Gearin G."/>
            <person name="Goldberg J."/>
            <person name="Griggs A."/>
            <person name="Gujja S."/>
            <person name="Hansen M."/>
            <person name="Heiman D."/>
            <person name="Howarth C."/>
            <person name="Larimer J."/>
            <person name="Lui A."/>
            <person name="MacDonald P.J.P."/>
            <person name="McCowen C."/>
            <person name="Montmayeur A."/>
            <person name="Murphy C."/>
            <person name="Neiman D."/>
            <person name="Pearson M."/>
            <person name="Priest M."/>
            <person name="Roberts A."/>
            <person name="Saif S."/>
            <person name="Shea T."/>
            <person name="Sisk P."/>
            <person name="Stolte C."/>
            <person name="Sykes S."/>
            <person name="Wortman J."/>
            <person name="Nusbaum C."/>
            <person name="Birren B."/>
        </authorList>
    </citation>
    <scope>NUCLEOTIDE SEQUENCE [LARGE SCALE GENOMIC DNA]</scope>
    <source>
        <strain evidence="2 3">CL02T12C05</strain>
    </source>
</reference>
<evidence type="ECO:0008006" key="4">
    <source>
        <dbReference type="Google" id="ProtNLM"/>
    </source>
</evidence>
<keyword evidence="1" id="KW-0812">Transmembrane</keyword>
<gene>
    <name evidence="2" type="ORF">HMPREF1068_00451</name>
</gene>
<comment type="caution">
    <text evidence="2">The sequence shown here is derived from an EMBL/GenBank/DDBJ whole genome shotgun (WGS) entry which is preliminary data.</text>
</comment>
<proteinExistence type="predicted"/>
<dbReference type="RefSeq" id="WP_007483321.1">
    <property type="nucleotide sequence ID" value="NZ_JH724314.1"/>
</dbReference>
<organism evidence="2 3">
    <name type="scientific">Bacteroides nordii CL02T12C05</name>
    <dbReference type="NCBI Taxonomy" id="997884"/>
    <lineage>
        <taxon>Bacteria</taxon>
        <taxon>Pseudomonadati</taxon>
        <taxon>Bacteroidota</taxon>
        <taxon>Bacteroidia</taxon>
        <taxon>Bacteroidales</taxon>
        <taxon>Bacteroidaceae</taxon>
        <taxon>Bacteroides</taxon>
    </lineage>
</organism>
<dbReference type="PATRIC" id="fig|997884.3.peg.464"/>
<evidence type="ECO:0000313" key="3">
    <source>
        <dbReference type="Proteomes" id="UP000003089"/>
    </source>
</evidence>
<keyword evidence="3" id="KW-1185">Reference proteome</keyword>
<sequence length="111" mass="13249">MRKLKRIFFIVFLGILVCGILQQLYYKVKYEGNLIFYIANESLVDPAQLEIFIGGIKIIDEEIENGFHWYKRYSAKTTSGNHKIAVRMNGELAEDYFYDYRVLWRYLGYSR</sequence>
<protein>
    <recommendedName>
        <fullName evidence="4">DUF4369 domain-containing protein</fullName>
    </recommendedName>
</protein>
<feature type="transmembrane region" description="Helical" evidence="1">
    <location>
        <begin position="7"/>
        <end position="26"/>
    </location>
</feature>
<dbReference type="EMBL" id="AGXS01000006">
    <property type="protein sequence ID" value="EIY54369.1"/>
    <property type="molecule type" value="Genomic_DNA"/>
</dbReference>
<evidence type="ECO:0000313" key="2">
    <source>
        <dbReference type="EMBL" id="EIY54369.1"/>
    </source>
</evidence>
<keyword evidence="1" id="KW-1133">Transmembrane helix</keyword>
<dbReference type="AlphaFoldDB" id="I9H4C8"/>
<dbReference type="Proteomes" id="UP000003089">
    <property type="component" value="Unassembled WGS sequence"/>
</dbReference>
<name>I9H4C8_9BACE</name>